<dbReference type="AlphaFoldDB" id="A0A7L5DK15"/>
<dbReference type="EMBL" id="CP051677">
    <property type="protein sequence ID" value="QJD77812.1"/>
    <property type="molecule type" value="Genomic_DNA"/>
</dbReference>
<sequence length="69" mass="7478">MQGIHVINDPNGKPFVLTIDLHNLAPDAVPLVVGLLNLLEQQAEETDRPNWQAVSQTLLNQGSGTGEHI</sequence>
<dbReference type="Proteomes" id="UP000501128">
    <property type="component" value="Chromosome"/>
</dbReference>
<evidence type="ECO:0000313" key="1">
    <source>
        <dbReference type="EMBL" id="QJD77812.1"/>
    </source>
</evidence>
<name>A0A7L5DK15_9BACT</name>
<accession>A0A7L5DK15</accession>
<dbReference type="RefSeq" id="WP_169549756.1">
    <property type="nucleotide sequence ID" value="NZ_CP051677.1"/>
</dbReference>
<organism evidence="1 2">
    <name type="scientific">Spirosoma rhododendri</name>
    <dbReference type="NCBI Taxonomy" id="2728024"/>
    <lineage>
        <taxon>Bacteria</taxon>
        <taxon>Pseudomonadati</taxon>
        <taxon>Bacteroidota</taxon>
        <taxon>Cytophagia</taxon>
        <taxon>Cytophagales</taxon>
        <taxon>Cytophagaceae</taxon>
        <taxon>Spirosoma</taxon>
    </lineage>
</organism>
<reference evidence="1 2" key="1">
    <citation type="submission" date="2020-04" db="EMBL/GenBank/DDBJ databases">
        <title>Genome sequencing of novel species.</title>
        <authorList>
            <person name="Heo J."/>
            <person name="Kim S.-J."/>
            <person name="Kim J.-S."/>
            <person name="Hong S.-B."/>
            <person name="Kwon S.-W."/>
        </authorList>
    </citation>
    <scope>NUCLEOTIDE SEQUENCE [LARGE SCALE GENOMIC DNA]</scope>
    <source>
        <strain evidence="1 2">CJU-R4</strain>
    </source>
</reference>
<evidence type="ECO:0000313" key="2">
    <source>
        <dbReference type="Proteomes" id="UP000501128"/>
    </source>
</evidence>
<dbReference type="KEGG" id="srho:HH216_04760"/>
<protein>
    <submittedName>
        <fullName evidence="1">Uncharacterized protein</fullName>
    </submittedName>
</protein>
<proteinExistence type="predicted"/>
<keyword evidence="2" id="KW-1185">Reference proteome</keyword>
<gene>
    <name evidence="1" type="ORF">HH216_04760</name>
</gene>